<evidence type="ECO:0000256" key="6">
    <source>
        <dbReference type="ARBA" id="ARBA00022692"/>
    </source>
</evidence>
<dbReference type="OrthoDB" id="110914at2759"/>
<evidence type="ECO:0000256" key="5">
    <source>
        <dbReference type="ARBA" id="ARBA00012556"/>
    </source>
</evidence>
<dbReference type="EC" id="3.2.1.89" evidence="5 11"/>
<sequence length="784" mass="86391">MRIHNLIPLPLLFNPITARLSYRGADISSLLVEEAAGVVYHDTDGQELPLETILSRYGVNSIRQRIWVSPENGTYGLGYNLKLARRMVRAGMSVYLDMHLSDTWADPQHQTTPAAWSTTDINILTAQVYNYTLSISNAFAEHHLPLEIISIGNEIRNGLLWPLGSTDNFHNIATLLHSASKGIRDSNLSPQPRVMIHLDNGWDWDAQSYFYSTVLSEGPLLNSDFDLMGVSYYPFDGSNATLSALRTSLKNMHNTFQKPVVVVETDWPVSCPSPEYPFPSDLQSIPISVKGQETFVTDVADVVKDTEEGLGVYYWEPAWVGSAALGSSCSDNLMVGDNSAAQEDKIERIINDVPNVTIFLRPIAAPAALGLAGFAGATWISSTWVANWWGSSQSPSIYFPFLTFFGGLAQFIAGLYGFQARDVLVTVIHGMWGSFWMSIGLLYFLTAAHILPQHNVHDHYPELASWSVVLAFFTWSGAIAAAARDVVLCGILTSLAIGETIAISWFAFGNGVNIALKVAAYFWILSSILAWWRVTVYFIEEAYGKGGKITKFFPVFRTPMEKKAPLIVPGLGEPGVKRGHGLFLEVEWGCRFIIGSKHLLSLTAVQKPLNPWDLTFSDKAIESRVQYYAAGRVETFAAGSRGLNAALASQGPAKVCRSGQYFGMSSDLHDYVWGASCLRWSSCQRVRALGSPEKMGLESQVSKMRNGNHLGSLGSNIQAERILDYSALACIAKETKHVLSAGRVSQHGQSLILHTVREQFHIWDAPILHRDPKISGEAGRSQMS</sequence>
<evidence type="ECO:0000256" key="11">
    <source>
        <dbReference type="RuleBase" id="RU361192"/>
    </source>
</evidence>
<dbReference type="Gene3D" id="3.20.20.80">
    <property type="entry name" value="Glycosidases"/>
    <property type="match status" value="1"/>
</dbReference>
<comment type="similarity">
    <text evidence="4 11">Belongs to the glycosyl hydrolase 53 family.</text>
</comment>
<feature type="transmembrane region" description="Helical" evidence="12">
    <location>
        <begin position="463"/>
        <end position="481"/>
    </location>
</feature>
<dbReference type="Proteomes" id="UP000018001">
    <property type="component" value="Unassembled WGS sequence"/>
</dbReference>
<evidence type="ECO:0000256" key="3">
    <source>
        <dbReference type="ARBA" id="ARBA00005587"/>
    </source>
</evidence>
<dbReference type="GO" id="GO:0031218">
    <property type="term" value="F:arabinogalactan endo-1,4-beta-galactosidase activity"/>
    <property type="evidence" value="ECO:0007669"/>
    <property type="project" value="UniProtKB-EC"/>
</dbReference>
<dbReference type="GO" id="GO:0045490">
    <property type="term" value="P:pectin catabolic process"/>
    <property type="evidence" value="ECO:0007669"/>
    <property type="project" value="TreeGrafter"/>
</dbReference>
<name>V5FA95_BYSSN</name>
<dbReference type="Pfam" id="PF01184">
    <property type="entry name" value="Gpr1_Fun34_YaaH"/>
    <property type="match status" value="1"/>
</dbReference>
<feature type="transmembrane region" description="Helical" evidence="12">
    <location>
        <begin position="520"/>
        <end position="539"/>
    </location>
</feature>
<dbReference type="FunFam" id="3.20.20.80:FF:000077">
    <property type="entry name" value="Arabinogalactan endo-beta-1,4-galactanase"/>
    <property type="match status" value="1"/>
</dbReference>
<keyword evidence="6 12" id="KW-0812">Transmembrane</keyword>
<evidence type="ECO:0000313" key="14">
    <source>
        <dbReference type="Proteomes" id="UP000018001"/>
    </source>
</evidence>
<comment type="subcellular location">
    <subcellularLocation>
        <location evidence="2">Membrane</location>
        <topology evidence="2">Multi-pass membrane protein</topology>
    </subcellularLocation>
</comment>
<keyword evidence="10 11" id="KW-0326">Glycosidase</keyword>
<dbReference type="PANTHER" id="PTHR34983">
    <property type="entry name" value="ARABINOGALACTAN ENDO-BETA-1,4-GALACTANASE A"/>
    <property type="match status" value="1"/>
</dbReference>
<dbReference type="Pfam" id="PF07745">
    <property type="entry name" value="Glyco_hydro_53"/>
    <property type="match status" value="1"/>
</dbReference>
<evidence type="ECO:0000256" key="7">
    <source>
        <dbReference type="ARBA" id="ARBA00022801"/>
    </source>
</evidence>
<keyword evidence="9 12" id="KW-0472">Membrane</keyword>
<evidence type="ECO:0000256" key="8">
    <source>
        <dbReference type="ARBA" id="ARBA00022989"/>
    </source>
</evidence>
<comment type="caution">
    <text evidence="13">The sequence shown here is derived from an EMBL/GenBank/DDBJ whole genome shotgun (WGS) entry which is preliminary data.</text>
</comment>
<dbReference type="GO" id="GO:0015926">
    <property type="term" value="F:glucosidase activity"/>
    <property type="evidence" value="ECO:0007669"/>
    <property type="project" value="InterPro"/>
</dbReference>
<dbReference type="eggNOG" id="ENOG502QU6R">
    <property type="taxonomic scope" value="Eukaryota"/>
</dbReference>
<dbReference type="EMBL" id="BAUL01000051">
    <property type="protein sequence ID" value="GAD93249.1"/>
    <property type="molecule type" value="Genomic_DNA"/>
</dbReference>
<dbReference type="AlphaFoldDB" id="V5FA95"/>
<protein>
    <recommendedName>
        <fullName evidence="5 11">Arabinogalactan endo-beta-1,4-galactanase</fullName>
        <ecNumber evidence="5 11">3.2.1.89</ecNumber>
    </recommendedName>
</protein>
<evidence type="ECO:0000313" key="13">
    <source>
        <dbReference type="EMBL" id="GAD93249.1"/>
    </source>
</evidence>
<evidence type="ECO:0000256" key="12">
    <source>
        <dbReference type="SAM" id="Phobius"/>
    </source>
</evidence>
<accession>V5FA95</accession>
<feature type="transmembrane region" description="Helical" evidence="12">
    <location>
        <begin position="363"/>
        <end position="385"/>
    </location>
</feature>
<keyword evidence="14" id="KW-1185">Reference proteome</keyword>
<evidence type="ECO:0000256" key="4">
    <source>
        <dbReference type="ARBA" id="ARBA00010687"/>
    </source>
</evidence>
<comment type="catalytic activity">
    <reaction evidence="1 11">
        <text>The enzyme specifically hydrolyzes (1-&gt;4)-beta-D-galactosidic linkages in type I arabinogalactans.</text>
        <dbReference type="EC" id="3.2.1.89"/>
    </reaction>
</comment>
<dbReference type="InParanoid" id="V5FA95"/>
<dbReference type="PANTHER" id="PTHR34983:SF1">
    <property type="entry name" value="ARABINOGALACTAN ENDO-BETA-1,4-GALACTANASE A"/>
    <property type="match status" value="1"/>
</dbReference>
<dbReference type="GO" id="GO:0016020">
    <property type="term" value="C:membrane"/>
    <property type="evidence" value="ECO:0007669"/>
    <property type="project" value="UniProtKB-SubCell"/>
</dbReference>
<evidence type="ECO:0000256" key="9">
    <source>
        <dbReference type="ARBA" id="ARBA00023136"/>
    </source>
</evidence>
<dbReference type="InterPro" id="IPR000791">
    <property type="entry name" value="Gpr1/Fun34/SatP-like"/>
</dbReference>
<dbReference type="SUPFAM" id="SSF51445">
    <property type="entry name" value="(Trans)glycosidases"/>
    <property type="match status" value="1"/>
</dbReference>
<evidence type="ECO:0000256" key="10">
    <source>
        <dbReference type="ARBA" id="ARBA00023295"/>
    </source>
</evidence>
<dbReference type="InterPro" id="IPR011683">
    <property type="entry name" value="Glyco_hydro_53"/>
</dbReference>
<reference evidence="14" key="1">
    <citation type="journal article" date="2014" name="Genome Announc.">
        <title>Draft genome sequence of the formaldehyde-resistant fungus Byssochlamys spectabilis No. 5 (anamorph Paecilomyces variotii No. 5) (NBRC109023).</title>
        <authorList>
            <person name="Oka T."/>
            <person name="Ekino K."/>
            <person name="Fukuda K."/>
            <person name="Nomura Y."/>
        </authorList>
    </citation>
    <scope>NUCLEOTIDE SEQUENCE [LARGE SCALE GENOMIC DNA]</scope>
    <source>
        <strain evidence="14">No. 5 / NBRC 109023</strain>
    </source>
</reference>
<keyword evidence="8 12" id="KW-1133">Transmembrane helix</keyword>
<dbReference type="HOGENOM" id="CLU_357513_0_0_1"/>
<gene>
    <name evidence="13" type="ORF">PVAR5_1857</name>
</gene>
<keyword evidence="7 11" id="KW-0378">Hydrolase</keyword>
<feature type="transmembrane region" description="Helical" evidence="12">
    <location>
        <begin position="486"/>
        <end position="508"/>
    </location>
</feature>
<dbReference type="InterPro" id="IPR017853">
    <property type="entry name" value="GH"/>
</dbReference>
<organism evidence="13 14">
    <name type="scientific">Byssochlamys spectabilis (strain No. 5 / NBRC 109023)</name>
    <name type="common">Paecilomyces variotii</name>
    <dbReference type="NCBI Taxonomy" id="1356009"/>
    <lineage>
        <taxon>Eukaryota</taxon>
        <taxon>Fungi</taxon>
        <taxon>Dikarya</taxon>
        <taxon>Ascomycota</taxon>
        <taxon>Pezizomycotina</taxon>
        <taxon>Eurotiomycetes</taxon>
        <taxon>Eurotiomycetidae</taxon>
        <taxon>Eurotiales</taxon>
        <taxon>Thermoascaceae</taxon>
        <taxon>Paecilomyces</taxon>
    </lineage>
</organism>
<feature type="transmembrane region" description="Helical" evidence="12">
    <location>
        <begin position="397"/>
        <end position="418"/>
    </location>
</feature>
<comment type="similarity">
    <text evidence="3">Belongs to the acetate uptake transporter (AceTr) (TC 2.A.96) family.</text>
</comment>
<evidence type="ECO:0000256" key="1">
    <source>
        <dbReference type="ARBA" id="ARBA00001695"/>
    </source>
</evidence>
<proteinExistence type="inferred from homology"/>
<evidence type="ECO:0000256" key="2">
    <source>
        <dbReference type="ARBA" id="ARBA00004141"/>
    </source>
</evidence>
<feature type="transmembrane region" description="Helical" evidence="12">
    <location>
        <begin position="430"/>
        <end position="451"/>
    </location>
</feature>